<keyword evidence="5" id="KW-1185">Reference proteome</keyword>
<evidence type="ECO:0008006" key="6">
    <source>
        <dbReference type="Google" id="ProtNLM"/>
    </source>
</evidence>
<feature type="compositionally biased region" description="Low complexity" evidence="1">
    <location>
        <begin position="173"/>
        <end position="206"/>
    </location>
</feature>
<organism evidence="4 5">
    <name type="scientific">Aspergillus granulosus</name>
    <dbReference type="NCBI Taxonomy" id="176169"/>
    <lineage>
        <taxon>Eukaryota</taxon>
        <taxon>Fungi</taxon>
        <taxon>Dikarya</taxon>
        <taxon>Ascomycota</taxon>
        <taxon>Pezizomycotina</taxon>
        <taxon>Eurotiomycetes</taxon>
        <taxon>Eurotiomycetidae</taxon>
        <taxon>Eurotiales</taxon>
        <taxon>Aspergillaceae</taxon>
        <taxon>Aspergillus</taxon>
        <taxon>Aspergillus subgen. Nidulantes</taxon>
    </lineage>
</organism>
<name>A0ABR4I197_9EURO</name>
<proteinExistence type="predicted"/>
<sequence length="441" mass="46842">MLSITSIWIAVLITIQSTLGIAIAVANPDPGAGPIARSSTKLSSDENYFTSPVPDSHSSPEADLVYEVGDVVEISWATTLDVFNVTLWQRQLVQEGNDATGVISGGNIFSTISPTSTLTNISWIVQPYEIDLEKSATFFLSIDAYTNTAHSLDYDSWPSTGFVSGLFNISSRSSLSSPTPSQPDSGSDAPTSSTDTTITDTHPESTNSPETSLTSTGKIALGLGVGIGTPLITLLAILAYFQVRSARRKYATAPHHPSHQHPPPIPPPPPEMSLSMAGMAHHHPQHHLYPPLSIDPSANLGLGINPHVQPLYQNQIPSELPQKLAKPIVLPPWEVDAAPPDPNPTPDSGSRSPGSNGTGAGNTNGVKRVNTTITVIPRARPKPKPSSGLGLERERGRRGPGLGEGTGPGKKRSMWSTRRVGQNRDSTITIGIPELPGENYI</sequence>
<reference evidence="4 5" key="1">
    <citation type="submission" date="2024-07" db="EMBL/GenBank/DDBJ databases">
        <title>Section-level genome sequencing and comparative genomics of Aspergillus sections Usti and Cavernicolus.</title>
        <authorList>
            <consortium name="Lawrence Berkeley National Laboratory"/>
            <person name="Nybo J.L."/>
            <person name="Vesth T.C."/>
            <person name="Theobald S."/>
            <person name="Frisvad J.C."/>
            <person name="Larsen T.O."/>
            <person name="Kjaerboelling I."/>
            <person name="Rothschild-Mancinelli K."/>
            <person name="Lyhne E.K."/>
            <person name="Kogle M.E."/>
            <person name="Barry K."/>
            <person name="Clum A."/>
            <person name="Na H."/>
            <person name="Ledsgaard L."/>
            <person name="Lin J."/>
            <person name="Lipzen A."/>
            <person name="Kuo A."/>
            <person name="Riley R."/>
            <person name="Mondo S."/>
            <person name="Labutti K."/>
            <person name="Haridas S."/>
            <person name="Pangalinan J."/>
            <person name="Salamov A.A."/>
            <person name="Simmons B.A."/>
            <person name="Magnuson J.K."/>
            <person name="Chen J."/>
            <person name="Drula E."/>
            <person name="Henrissat B."/>
            <person name="Wiebenga A."/>
            <person name="Lubbers R.J."/>
            <person name="Gomes A.C."/>
            <person name="Makela M.R."/>
            <person name="Stajich J."/>
            <person name="Grigoriev I.V."/>
            <person name="Mortensen U.H."/>
            <person name="De Vries R.P."/>
            <person name="Baker S.E."/>
            <person name="Andersen M.R."/>
        </authorList>
    </citation>
    <scope>NUCLEOTIDE SEQUENCE [LARGE SCALE GENOMIC DNA]</scope>
    <source>
        <strain evidence="4 5">CBS 588.65</strain>
    </source>
</reference>
<gene>
    <name evidence="4" type="ORF">BJX63DRAFT_217778</name>
</gene>
<feature type="chain" id="PRO_5045163389" description="Mid2 domain-containing protein" evidence="3">
    <location>
        <begin position="21"/>
        <end position="441"/>
    </location>
</feature>
<dbReference type="EMBL" id="JBFXLT010000004">
    <property type="protein sequence ID" value="KAL2821475.1"/>
    <property type="molecule type" value="Genomic_DNA"/>
</dbReference>
<accession>A0ABR4I197</accession>
<evidence type="ECO:0000313" key="4">
    <source>
        <dbReference type="EMBL" id="KAL2821475.1"/>
    </source>
</evidence>
<feature type="region of interest" description="Disordered" evidence="1">
    <location>
        <begin position="333"/>
        <end position="441"/>
    </location>
</feature>
<evidence type="ECO:0000256" key="3">
    <source>
        <dbReference type="SAM" id="SignalP"/>
    </source>
</evidence>
<dbReference type="Proteomes" id="UP001610334">
    <property type="component" value="Unassembled WGS sequence"/>
</dbReference>
<feature type="transmembrane region" description="Helical" evidence="2">
    <location>
        <begin position="219"/>
        <end position="241"/>
    </location>
</feature>
<feature type="signal peptide" evidence="3">
    <location>
        <begin position="1"/>
        <end position="20"/>
    </location>
</feature>
<evidence type="ECO:0000256" key="1">
    <source>
        <dbReference type="SAM" id="MobiDB-lite"/>
    </source>
</evidence>
<feature type="compositionally biased region" description="Pro residues" evidence="1">
    <location>
        <begin position="260"/>
        <end position="271"/>
    </location>
</feature>
<feature type="region of interest" description="Disordered" evidence="1">
    <location>
        <begin position="173"/>
        <end position="214"/>
    </location>
</feature>
<keyword evidence="2" id="KW-0472">Membrane</keyword>
<keyword evidence="2" id="KW-0812">Transmembrane</keyword>
<feature type="compositionally biased region" description="Polar residues" evidence="1">
    <location>
        <begin position="414"/>
        <end position="429"/>
    </location>
</feature>
<comment type="caution">
    <text evidence="4">The sequence shown here is derived from an EMBL/GenBank/DDBJ whole genome shotgun (WGS) entry which is preliminary data.</text>
</comment>
<feature type="compositionally biased region" description="Gly residues" evidence="1">
    <location>
        <begin position="399"/>
        <end position="408"/>
    </location>
</feature>
<protein>
    <recommendedName>
        <fullName evidence="6">Mid2 domain-containing protein</fullName>
    </recommendedName>
</protein>
<keyword evidence="3" id="KW-0732">Signal</keyword>
<keyword evidence="2" id="KW-1133">Transmembrane helix</keyword>
<evidence type="ECO:0000256" key="2">
    <source>
        <dbReference type="SAM" id="Phobius"/>
    </source>
</evidence>
<evidence type="ECO:0000313" key="5">
    <source>
        <dbReference type="Proteomes" id="UP001610334"/>
    </source>
</evidence>
<feature type="region of interest" description="Disordered" evidence="1">
    <location>
        <begin position="251"/>
        <end position="292"/>
    </location>
</feature>